<reference evidence="4" key="1">
    <citation type="submission" date="2022-03" db="EMBL/GenBank/DDBJ databases">
        <authorList>
            <person name="Sayadi A."/>
        </authorList>
    </citation>
    <scope>NUCLEOTIDE SEQUENCE</scope>
</reference>
<evidence type="ECO:0000313" key="4">
    <source>
        <dbReference type="EMBL" id="CAH1997809.1"/>
    </source>
</evidence>
<evidence type="ECO:0000256" key="3">
    <source>
        <dbReference type="SAM" id="SignalP"/>
    </source>
</evidence>
<feature type="region of interest" description="Disordered" evidence="2">
    <location>
        <begin position="244"/>
        <end position="263"/>
    </location>
</feature>
<dbReference type="AlphaFoldDB" id="A0A9P0LN67"/>
<dbReference type="EMBL" id="CAKOFQ010007306">
    <property type="protein sequence ID" value="CAH1997809.1"/>
    <property type="molecule type" value="Genomic_DNA"/>
</dbReference>
<dbReference type="GO" id="GO:0005615">
    <property type="term" value="C:extracellular space"/>
    <property type="evidence" value="ECO:0007669"/>
    <property type="project" value="TreeGrafter"/>
</dbReference>
<dbReference type="Gene3D" id="3.80.10.10">
    <property type="entry name" value="Ribonuclease Inhibitor"/>
    <property type="match status" value="1"/>
</dbReference>
<evidence type="ECO:0000256" key="1">
    <source>
        <dbReference type="ARBA" id="ARBA00022729"/>
    </source>
</evidence>
<sequence>MQLYYHCLLYLLIITSYAVRCEKVTFKNVTFKGYSLYTEKFKKTISSGSSLKDYLPETTFDGIEFKDQNIPVLYKDSLADLHGLDELKIESCGVEEVQPGSIRNAPNLFWLSLKGNRIKEIKEGVFEDLPVSMLDLSHNLLTTIDSYAFDGVPLLVSLDLEANQISTWNRRYGVRDIKASGGKIFVKLTYSPRAATLKRQFGLLPIKYLRTKLDKDAEFQVLERIVKKYRFNLLDEQLEDISRQQAIQDRPGTSGGGGGASMQKKRKLYLEPPVLQHVEEEEKEEEEEEHVIHRKKNTHTHTLCPFNTSSTYFSKNFYSTI</sequence>
<dbReference type="GO" id="GO:0031012">
    <property type="term" value="C:extracellular matrix"/>
    <property type="evidence" value="ECO:0007669"/>
    <property type="project" value="TreeGrafter"/>
</dbReference>
<dbReference type="PANTHER" id="PTHR24373:SF370">
    <property type="entry name" value="FISH-LIPS, ISOFORM E"/>
    <property type="match status" value="1"/>
</dbReference>
<accession>A0A9P0LN67</accession>
<dbReference type="Proteomes" id="UP001152888">
    <property type="component" value="Unassembled WGS sequence"/>
</dbReference>
<keyword evidence="1 3" id="KW-0732">Signal</keyword>
<dbReference type="InterPro" id="IPR001611">
    <property type="entry name" value="Leu-rich_rpt"/>
</dbReference>
<dbReference type="PANTHER" id="PTHR24373">
    <property type="entry name" value="SLIT RELATED LEUCINE-RICH REPEAT NEURONAL PROTEIN"/>
    <property type="match status" value="1"/>
</dbReference>
<dbReference type="SUPFAM" id="SSF52058">
    <property type="entry name" value="L domain-like"/>
    <property type="match status" value="1"/>
</dbReference>
<evidence type="ECO:0000313" key="5">
    <source>
        <dbReference type="Proteomes" id="UP001152888"/>
    </source>
</evidence>
<evidence type="ECO:0000256" key="2">
    <source>
        <dbReference type="SAM" id="MobiDB-lite"/>
    </source>
</evidence>
<feature type="signal peptide" evidence="3">
    <location>
        <begin position="1"/>
        <end position="18"/>
    </location>
</feature>
<dbReference type="OrthoDB" id="676979at2759"/>
<name>A0A9P0LN67_ACAOB</name>
<gene>
    <name evidence="4" type="ORF">ACAOBT_LOCUS23988</name>
</gene>
<dbReference type="Pfam" id="PF13855">
    <property type="entry name" value="LRR_8"/>
    <property type="match status" value="1"/>
</dbReference>
<comment type="caution">
    <text evidence="4">The sequence shown here is derived from an EMBL/GenBank/DDBJ whole genome shotgun (WGS) entry which is preliminary data.</text>
</comment>
<keyword evidence="5" id="KW-1185">Reference proteome</keyword>
<organism evidence="4 5">
    <name type="scientific">Acanthoscelides obtectus</name>
    <name type="common">Bean weevil</name>
    <name type="synonym">Bruchus obtectus</name>
    <dbReference type="NCBI Taxonomy" id="200917"/>
    <lineage>
        <taxon>Eukaryota</taxon>
        <taxon>Metazoa</taxon>
        <taxon>Ecdysozoa</taxon>
        <taxon>Arthropoda</taxon>
        <taxon>Hexapoda</taxon>
        <taxon>Insecta</taxon>
        <taxon>Pterygota</taxon>
        <taxon>Neoptera</taxon>
        <taxon>Endopterygota</taxon>
        <taxon>Coleoptera</taxon>
        <taxon>Polyphaga</taxon>
        <taxon>Cucujiformia</taxon>
        <taxon>Chrysomeloidea</taxon>
        <taxon>Chrysomelidae</taxon>
        <taxon>Bruchinae</taxon>
        <taxon>Bruchini</taxon>
        <taxon>Acanthoscelides</taxon>
    </lineage>
</organism>
<feature type="chain" id="PRO_5040131527" evidence="3">
    <location>
        <begin position="19"/>
        <end position="321"/>
    </location>
</feature>
<protein>
    <submittedName>
        <fullName evidence="4">Uncharacterized protein</fullName>
    </submittedName>
</protein>
<dbReference type="InterPro" id="IPR032675">
    <property type="entry name" value="LRR_dom_sf"/>
</dbReference>
<dbReference type="InterPro" id="IPR050328">
    <property type="entry name" value="Dev_Immune_Receptor"/>
</dbReference>
<proteinExistence type="predicted"/>